<evidence type="ECO:0000313" key="1">
    <source>
        <dbReference type="EMBL" id="KAK2091987.1"/>
    </source>
</evidence>
<comment type="caution">
    <text evidence="1">The sequence shown here is derived from an EMBL/GenBank/DDBJ whole genome shotgun (WGS) entry which is preliminary data.</text>
</comment>
<keyword evidence="2" id="KW-1185">Reference proteome</keyword>
<accession>A0ABQ9U6J9</accession>
<proteinExistence type="predicted"/>
<gene>
    <name evidence="1" type="ORF">P7K49_028515</name>
</gene>
<dbReference type="EMBL" id="JASSZA010000015">
    <property type="protein sequence ID" value="KAK2091987.1"/>
    <property type="molecule type" value="Genomic_DNA"/>
</dbReference>
<sequence>METILLAAPPEESSQFHMEQSVVNILCSGHCPQGSVGRDKSPLGAVVSLATCPGSTSEGTPESSCLVCTAFVSMPCLP</sequence>
<reference evidence="1 2" key="1">
    <citation type="submission" date="2023-05" db="EMBL/GenBank/DDBJ databases">
        <title>B98-5 Cell Line De Novo Hybrid Assembly: An Optical Mapping Approach.</title>
        <authorList>
            <person name="Kananen K."/>
            <person name="Auerbach J.A."/>
            <person name="Kautto E."/>
            <person name="Blachly J.S."/>
        </authorList>
    </citation>
    <scope>NUCLEOTIDE SEQUENCE [LARGE SCALE GENOMIC DNA]</scope>
    <source>
        <strain evidence="1">B95-8</strain>
        <tissue evidence="1">Cell line</tissue>
    </source>
</reference>
<evidence type="ECO:0000313" key="2">
    <source>
        <dbReference type="Proteomes" id="UP001266305"/>
    </source>
</evidence>
<organism evidence="1 2">
    <name type="scientific">Saguinus oedipus</name>
    <name type="common">Cotton-top tamarin</name>
    <name type="synonym">Oedipomidas oedipus</name>
    <dbReference type="NCBI Taxonomy" id="9490"/>
    <lineage>
        <taxon>Eukaryota</taxon>
        <taxon>Metazoa</taxon>
        <taxon>Chordata</taxon>
        <taxon>Craniata</taxon>
        <taxon>Vertebrata</taxon>
        <taxon>Euteleostomi</taxon>
        <taxon>Mammalia</taxon>
        <taxon>Eutheria</taxon>
        <taxon>Euarchontoglires</taxon>
        <taxon>Primates</taxon>
        <taxon>Haplorrhini</taxon>
        <taxon>Platyrrhini</taxon>
        <taxon>Cebidae</taxon>
        <taxon>Callitrichinae</taxon>
        <taxon>Saguinus</taxon>
    </lineage>
</organism>
<dbReference type="Proteomes" id="UP001266305">
    <property type="component" value="Unassembled WGS sequence"/>
</dbReference>
<name>A0ABQ9U6J9_SAGOE</name>
<protein>
    <submittedName>
        <fullName evidence="1">Uncharacterized protein</fullName>
    </submittedName>
</protein>